<name>A0A7W1XUS9_9BACL</name>
<evidence type="ECO:0000313" key="7">
    <source>
        <dbReference type="EMBL" id="MBA4603586.1"/>
    </source>
</evidence>
<comment type="subcellular location">
    <subcellularLocation>
        <location evidence="1">Membrane</location>
        <topology evidence="1">Multi-pass membrane protein</topology>
    </subcellularLocation>
</comment>
<feature type="transmembrane region" description="Helical" evidence="5">
    <location>
        <begin position="107"/>
        <end position="128"/>
    </location>
</feature>
<keyword evidence="3 5" id="KW-1133">Transmembrane helix</keyword>
<protein>
    <submittedName>
        <fullName evidence="7">YIP1 family protein</fullName>
    </submittedName>
</protein>
<evidence type="ECO:0000259" key="6">
    <source>
        <dbReference type="Pfam" id="PF04893"/>
    </source>
</evidence>
<proteinExistence type="predicted"/>
<dbReference type="EMBL" id="JACEOL010000062">
    <property type="protein sequence ID" value="MBA4603586.1"/>
    <property type="molecule type" value="Genomic_DNA"/>
</dbReference>
<dbReference type="InterPro" id="IPR006977">
    <property type="entry name" value="Yip1_dom"/>
</dbReference>
<evidence type="ECO:0000256" key="1">
    <source>
        <dbReference type="ARBA" id="ARBA00004141"/>
    </source>
</evidence>
<evidence type="ECO:0000256" key="2">
    <source>
        <dbReference type="ARBA" id="ARBA00022692"/>
    </source>
</evidence>
<keyword evidence="4 5" id="KW-0472">Membrane</keyword>
<organism evidence="7 8">
    <name type="scientific">Thermoactinomyces mirandus</name>
    <dbReference type="NCBI Taxonomy" id="2756294"/>
    <lineage>
        <taxon>Bacteria</taxon>
        <taxon>Bacillati</taxon>
        <taxon>Bacillota</taxon>
        <taxon>Bacilli</taxon>
        <taxon>Bacillales</taxon>
        <taxon>Thermoactinomycetaceae</taxon>
        <taxon>Thermoactinomyces</taxon>
    </lineage>
</organism>
<feature type="transmembrane region" description="Helical" evidence="5">
    <location>
        <begin position="149"/>
        <end position="171"/>
    </location>
</feature>
<reference evidence="7 8" key="1">
    <citation type="submission" date="2020-07" db="EMBL/GenBank/DDBJ databases">
        <title>Thermoactinomyces phylogeny.</title>
        <authorList>
            <person name="Dunlap C."/>
        </authorList>
    </citation>
    <scope>NUCLEOTIDE SEQUENCE [LARGE SCALE GENOMIC DNA]</scope>
    <source>
        <strain evidence="7 8">AMNI-1</strain>
    </source>
</reference>
<comment type="caution">
    <text evidence="7">The sequence shown here is derived from an EMBL/GenBank/DDBJ whole genome shotgun (WGS) entry which is preliminary data.</text>
</comment>
<feature type="domain" description="Yip1" evidence="6">
    <location>
        <begin position="29"/>
        <end position="239"/>
    </location>
</feature>
<dbReference type="GO" id="GO:0016020">
    <property type="term" value="C:membrane"/>
    <property type="evidence" value="ECO:0007669"/>
    <property type="project" value="UniProtKB-SubCell"/>
</dbReference>
<dbReference type="Pfam" id="PF04893">
    <property type="entry name" value="Yip1"/>
    <property type="match status" value="1"/>
</dbReference>
<dbReference type="Proteomes" id="UP000538292">
    <property type="component" value="Unassembled WGS sequence"/>
</dbReference>
<feature type="transmembrane region" description="Helical" evidence="5">
    <location>
        <begin position="191"/>
        <end position="214"/>
    </location>
</feature>
<dbReference type="RefSeq" id="WP_181742062.1">
    <property type="nucleotide sequence ID" value="NZ_JACEOL010000062.1"/>
</dbReference>
<accession>A0A7W1XUS9</accession>
<dbReference type="AlphaFoldDB" id="A0A7W1XUS9"/>
<feature type="transmembrane region" description="Helical" evidence="5">
    <location>
        <begin position="48"/>
        <end position="68"/>
    </location>
</feature>
<gene>
    <name evidence="7" type="ORF">H2C83_15040</name>
</gene>
<feature type="transmembrane region" description="Helical" evidence="5">
    <location>
        <begin position="226"/>
        <end position="247"/>
    </location>
</feature>
<evidence type="ECO:0000256" key="3">
    <source>
        <dbReference type="ARBA" id="ARBA00022989"/>
    </source>
</evidence>
<keyword evidence="2 5" id="KW-0812">Transmembrane</keyword>
<keyword evidence="8" id="KW-1185">Reference proteome</keyword>
<sequence length="248" mass="27585">MSLKLKQEEHTKLDQKNVHSDSMWKKISGIIVSPVQVFSSFSSKKEPFVKLLLLIAILNVVFSVFITFELELDKTIIQSQQLSSDEVELALKYAKIGTLISSVVMGFFAPIISILFQALLLTLIMLFASKESGSYRQVLAVTTYSYMPILINSILNMVIIGFGIIDANMLLQEFSGKLVSLQILFDDLAPVYSQILSNIELFSIWSVVLIGLGLSKVYNMKTKKGLLISGFLWLVTTIVSAGFTLIVT</sequence>
<evidence type="ECO:0000256" key="4">
    <source>
        <dbReference type="ARBA" id="ARBA00023136"/>
    </source>
</evidence>
<evidence type="ECO:0000313" key="8">
    <source>
        <dbReference type="Proteomes" id="UP000538292"/>
    </source>
</evidence>
<evidence type="ECO:0000256" key="5">
    <source>
        <dbReference type="SAM" id="Phobius"/>
    </source>
</evidence>